<feature type="domain" description="CBS" evidence="3">
    <location>
        <begin position="100"/>
        <end position="157"/>
    </location>
</feature>
<dbReference type="InterPro" id="IPR036318">
    <property type="entry name" value="FAD-bd_PCMH-like_sf"/>
</dbReference>
<keyword evidence="1" id="KW-0677">Repeat</keyword>
<dbReference type="GO" id="GO:0005886">
    <property type="term" value="C:plasma membrane"/>
    <property type="evidence" value="ECO:0007669"/>
    <property type="project" value="TreeGrafter"/>
</dbReference>
<dbReference type="Pfam" id="PF03471">
    <property type="entry name" value="CorC_HlyC"/>
    <property type="match status" value="1"/>
</dbReference>
<dbReference type="EMBL" id="LAZR01023143">
    <property type="protein sequence ID" value="KKL79530.1"/>
    <property type="molecule type" value="Genomic_DNA"/>
</dbReference>
<dbReference type="PANTHER" id="PTHR22777:SF17">
    <property type="entry name" value="UPF0053 PROTEIN SLL0260"/>
    <property type="match status" value="1"/>
</dbReference>
<sequence>MINIGEEEGEIEEEEKQMLHRVFEFGDTEVSEAMVPRTEMVAISMDSSVMDAMKLVAEKGYSRYPVIGENIDEIKGVLYIKDLLITMSQTEIGNLSVSNFMRDPFYVPVNKMVSELLDDMRKSKVHIAVVMDEYGGTAGLVTLEDIMEEIVGSLQDEFESIEAEKDVEIIDKNTVIVSGHTPLDELEPSLGRNIVSEDFNTVGGYVFGLFGRLPGVGEQAVTQDYRFVVTEMDERKVAKVKITKL</sequence>
<evidence type="ECO:0000313" key="4">
    <source>
        <dbReference type="EMBL" id="KKL79530.1"/>
    </source>
</evidence>
<dbReference type="InterPro" id="IPR005170">
    <property type="entry name" value="Transptr-assoc_dom"/>
</dbReference>
<dbReference type="PROSITE" id="PS51371">
    <property type="entry name" value="CBS"/>
    <property type="match status" value="2"/>
</dbReference>
<dbReference type="Gene3D" id="3.30.465.10">
    <property type="match status" value="1"/>
</dbReference>
<comment type="caution">
    <text evidence="4">The sequence shown here is derived from an EMBL/GenBank/DDBJ whole genome shotgun (WGS) entry which is preliminary data.</text>
</comment>
<reference evidence="4" key="1">
    <citation type="journal article" date="2015" name="Nature">
        <title>Complex archaea that bridge the gap between prokaryotes and eukaryotes.</title>
        <authorList>
            <person name="Spang A."/>
            <person name="Saw J.H."/>
            <person name="Jorgensen S.L."/>
            <person name="Zaremba-Niedzwiedzka K."/>
            <person name="Martijn J."/>
            <person name="Lind A.E."/>
            <person name="van Eijk R."/>
            <person name="Schleper C."/>
            <person name="Guy L."/>
            <person name="Ettema T.J."/>
        </authorList>
    </citation>
    <scope>NUCLEOTIDE SEQUENCE</scope>
</reference>
<dbReference type="SUPFAM" id="SSF54631">
    <property type="entry name" value="CBS-domain pair"/>
    <property type="match status" value="1"/>
</dbReference>
<keyword evidence="2" id="KW-0129">CBS domain</keyword>
<dbReference type="Gene3D" id="3.10.580.10">
    <property type="entry name" value="CBS-domain"/>
    <property type="match status" value="1"/>
</dbReference>
<evidence type="ECO:0000259" key="3">
    <source>
        <dbReference type="PROSITE" id="PS51371"/>
    </source>
</evidence>
<dbReference type="InterPro" id="IPR044751">
    <property type="entry name" value="Ion_transp-like_CBS"/>
</dbReference>
<protein>
    <recommendedName>
        <fullName evidence="3">CBS domain-containing protein</fullName>
    </recommendedName>
</protein>
<gene>
    <name evidence="4" type="ORF">LCGC14_2013900</name>
</gene>
<evidence type="ECO:0000256" key="2">
    <source>
        <dbReference type="ARBA" id="ARBA00023122"/>
    </source>
</evidence>
<name>A0A0F9HCV5_9ZZZZ</name>
<dbReference type="FunFam" id="3.10.580.10:FF:000002">
    <property type="entry name" value="Magnesium/cobalt efflux protein CorC"/>
    <property type="match status" value="1"/>
</dbReference>
<dbReference type="CDD" id="cd04590">
    <property type="entry name" value="CBS_pair_CorC_HlyC_assoc"/>
    <property type="match status" value="1"/>
</dbReference>
<dbReference type="GO" id="GO:0050660">
    <property type="term" value="F:flavin adenine dinucleotide binding"/>
    <property type="evidence" value="ECO:0007669"/>
    <property type="project" value="InterPro"/>
</dbReference>
<dbReference type="InterPro" id="IPR016169">
    <property type="entry name" value="FAD-bd_PCMH_sub2"/>
</dbReference>
<proteinExistence type="predicted"/>
<dbReference type="AlphaFoldDB" id="A0A0F9HCV5"/>
<feature type="domain" description="CBS" evidence="3">
    <location>
        <begin position="34"/>
        <end position="95"/>
    </location>
</feature>
<accession>A0A0F9HCV5</accession>
<dbReference type="SMART" id="SM00116">
    <property type="entry name" value="CBS"/>
    <property type="match status" value="2"/>
</dbReference>
<organism evidence="4">
    <name type="scientific">marine sediment metagenome</name>
    <dbReference type="NCBI Taxonomy" id="412755"/>
    <lineage>
        <taxon>unclassified sequences</taxon>
        <taxon>metagenomes</taxon>
        <taxon>ecological metagenomes</taxon>
    </lineage>
</organism>
<dbReference type="PANTHER" id="PTHR22777">
    <property type="entry name" value="HEMOLYSIN-RELATED"/>
    <property type="match status" value="1"/>
</dbReference>
<dbReference type="SUPFAM" id="SSF56176">
    <property type="entry name" value="FAD-binding/transporter-associated domain-like"/>
    <property type="match status" value="1"/>
</dbReference>
<dbReference type="InterPro" id="IPR000644">
    <property type="entry name" value="CBS_dom"/>
</dbReference>
<dbReference type="SMART" id="SM01091">
    <property type="entry name" value="CorC_HlyC"/>
    <property type="match status" value="1"/>
</dbReference>
<dbReference type="Pfam" id="PF00571">
    <property type="entry name" value="CBS"/>
    <property type="match status" value="2"/>
</dbReference>
<evidence type="ECO:0000256" key="1">
    <source>
        <dbReference type="ARBA" id="ARBA00022737"/>
    </source>
</evidence>
<dbReference type="InterPro" id="IPR046342">
    <property type="entry name" value="CBS_dom_sf"/>
</dbReference>